<keyword evidence="3" id="KW-0342">GTP-binding</keyword>
<accession>A0ABQ8Z2I8</accession>
<comment type="caution">
    <text evidence="5">The sequence shown here is derived from an EMBL/GenBank/DDBJ whole genome shotgun (WGS) entry which is preliminary data.</text>
</comment>
<dbReference type="CDD" id="cd00066">
    <property type="entry name" value="G-alpha"/>
    <property type="match status" value="1"/>
</dbReference>
<evidence type="ECO:0000313" key="5">
    <source>
        <dbReference type="EMBL" id="KAJ6250993.1"/>
    </source>
</evidence>
<keyword evidence="2" id="KW-0547">Nucleotide-binding</keyword>
<keyword evidence="4" id="KW-0807">Transducer</keyword>
<dbReference type="InterPro" id="IPR001019">
    <property type="entry name" value="Gprotein_alpha_su"/>
</dbReference>
<name>A0ABQ8Z2I8_9EUKA</name>
<organism evidence="5 6">
    <name type="scientific">Anaeramoeba flamelloides</name>
    <dbReference type="NCBI Taxonomy" id="1746091"/>
    <lineage>
        <taxon>Eukaryota</taxon>
        <taxon>Metamonada</taxon>
        <taxon>Anaeramoebidae</taxon>
        <taxon>Anaeramoeba</taxon>
    </lineage>
</organism>
<dbReference type="PANTHER" id="PTHR10218">
    <property type="entry name" value="GTP-BINDING PROTEIN ALPHA SUBUNIT"/>
    <property type="match status" value="1"/>
</dbReference>
<dbReference type="PRINTS" id="PR00318">
    <property type="entry name" value="GPROTEINA"/>
</dbReference>
<dbReference type="Gene3D" id="1.10.400.10">
    <property type="entry name" value="GI Alpha 1, domain 2-like"/>
    <property type="match status" value="1"/>
</dbReference>
<dbReference type="InterPro" id="IPR011025">
    <property type="entry name" value="GproteinA_insert"/>
</dbReference>
<dbReference type="PANTHER" id="PTHR10218:SF302">
    <property type="entry name" value="GUANINE NUCLEOTIDE-BINDING PROTEIN ALPHA-5 SUBUNIT"/>
    <property type="match status" value="1"/>
</dbReference>
<dbReference type="Proteomes" id="UP001150062">
    <property type="component" value="Unassembled WGS sequence"/>
</dbReference>
<dbReference type="Gene3D" id="3.40.50.300">
    <property type="entry name" value="P-loop containing nucleotide triphosphate hydrolases"/>
    <property type="match status" value="1"/>
</dbReference>
<dbReference type="SUPFAM" id="SSF47895">
    <property type="entry name" value="Transducin (alpha subunit), insertion domain"/>
    <property type="match status" value="1"/>
</dbReference>
<protein>
    <submittedName>
        <fullName evidence="5">Guanine nucleotide-binding protein alpha-4 subunit-related</fullName>
    </submittedName>
</protein>
<dbReference type="EMBL" id="JAOAOG010000073">
    <property type="protein sequence ID" value="KAJ6250993.1"/>
    <property type="molecule type" value="Genomic_DNA"/>
</dbReference>
<evidence type="ECO:0000256" key="2">
    <source>
        <dbReference type="ARBA" id="ARBA00022741"/>
    </source>
</evidence>
<evidence type="ECO:0000256" key="3">
    <source>
        <dbReference type="ARBA" id="ARBA00023134"/>
    </source>
</evidence>
<evidence type="ECO:0000256" key="1">
    <source>
        <dbReference type="ARBA" id="ARBA00022723"/>
    </source>
</evidence>
<dbReference type="InterPro" id="IPR027417">
    <property type="entry name" value="P-loop_NTPase"/>
</dbReference>
<keyword evidence="6" id="KW-1185">Reference proteome</keyword>
<keyword evidence="1" id="KW-0479">Metal-binding</keyword>
<sequence>MGNCCLPNKKKRLKTPLLQTEYSNEEKETKKKRSNEIRIVLLGAGESGKSTFIKQMKFIANGDFDSQDKLNTKALIRKTCFNQMKVLISNSERLGINLENKELANEIKKKNDIDDWDSNFGRELKTLWDDIGIKKTYQFRNKKFHLNDSASYFFNSLERISEDDYDPITEDVLRCRVTTVGLYEETYEFDKYEITFIDVGGQRSERKKWNHCFERANSMIFFASLTGYCQVLLENSGINRMKESLNLFSQVCKSPWFVSSSIILFLNKQDLFKDLIEEIDLHEYFQEYNGGKDYDNAVEFITSKYLEVGKSSQFNKNREIFPYVTCALDTKMIKYITKVAIDTLFNNTLKTIGLI</sequence>
<evidence type="ECO:0000256" key="4">
    <source>
        <dbReference type="ARBA" id="ARBA00023224"/>
    </source>
</evidence>
<dbReference type="SMART" id="SM00275">
    <property type="entry name" value="G_alpha"/>
    <property type="match status" value="1"/>
</dbReference>
<proteinExistence type="predicted"/>
<dbReference type="SUPFAM" id="SSF52540">
    <property type="entry name" value="P-loop containing nucleoside triphosphate hydrolases"/>
    <property type="match status" value="1"/>
</dbReference>
<reference evidence="5" key="1">
    <citation type="submission" date="2022-08" db="EMBL/GenBank/DDBJ databases">
        <title>Novel sulfate-reducing endosymbionts in the free-living metamonad Anaeramoeba.</title>
        <authorList>
            <person name="Jerlstrom-Hultqvist J."/>
            <person name="Cepicka I."/>
            <person name="Gallot-Lavallee L."/>
            <person name="Salas-Leiva D."/>
            <person name="Curtis B.A."/>
            <person name="Zahonova K."/>
            <person name="Pipaliya S."/>
            <person name="Dacks J."/>
            <person name="Roger A.J."/>
        </authorList>
    </citation>
    <scope>NUCLEOTIDE SEQUENCE</scope>
    <source>
        <strain evidence="5">Schooner1</strain>
    </source>
</reference>
<dbReference type="PROSITE" id="PS51882">
    <property type="entry name" value="G_ALPHA"/>
    <property type="match status" value="1"/>
</dbReference>
<gene>
    <name evidence="5" type="ORF">M0813_15813</name>
</gene>
<dbReference type="Pfam" id="PF00503">
    <property type="entry name" value="G-alpha"/>
    <property type="match status" value="1"/>
</dbReference>
<evidence type="ECO:0000313" key="6">
    <source>
        <dbReference type="Proteomes" id="UP001150062"/>
    </source>
</evidence>